<dbReference type="Pfam" id="PF11611">
    <property type="entry name" value="DUF4352"/>
    <property type="match status" value="1"/>
</dbReference>
<dbReference type="KEGG" id="atq:GH723_09865"/>
<evidence type="ECO:0000259" key="2">
    <source>
        <dbReference type="Pfam" id="PF11611"/>
    </source>
</evidence>
<keyword evidence="1" id="KW-0732">Signal</keyword>
<organism evidence="3 4">
    <name type="scientific">Actinomarinicola tropica</name>
    <dbReference type="NCBI Taxonomy" id="2789776"/>
    <lineage>
        <taxon>Bacteria</taxon>
        <taxon>Bacillati</taxon>
        <taxon>Actinomycetota</taxon>
        <taxon>Acidimicrobiia</taxon>
        <taxon>Acidimicrobiales</taxon>
        <taxon>Iamiaceae</taxon>
        <taxon>Actinomarinicola</taxon>
    </lineage>
</organism>
<reference evidence="3 4" key="1">
    <citation type="submission" date="2019-11" db="EMBL/GenBank/DDBJ databases">
        <authorList>
            <person name="He Y."/>
        </authorList>
    </citation>
    <scope>NUCLEOTIDE SEQUENCE [LARGE SCALE GENOMIC DNA]</scope>
    <source>
        <strain evidence="3 4">SCSIO 58843</strain>
    </source>
</reference>
<evidence type="ECO:0000256" key="1">
    <source>
        <dbReference type="ARBA" id="ARBA00022729"/>
    </source>
</evidence>
<dbReference type="InterPro" id="IPR029051">
    <property type="entry name" value="DUF4352"/>
</dbReference>
<dbReference type="EMBL" id="CP045851">
    <property type="protein sequence ID" value="QGG95377.1"/>
    <property type="molecule type" value="Genomic_DNA"/>
</dbReference>
<dbReference type="Proteomes" id="UP000334019">
    <property type="component" value="Chromosome"/>
</dbReference>
<dbReference type="Gene3D" id="2.60.40.1240">
    <property type="match status" value="1"/>
</dbReference>
<accession>A0A5Q2RMS6</accession>
<protein>
    <submittedName>
        <fullName evidence="3">DUF4352 domain-containing protein</fullName>
    </submittedName>
</protein>
<evidence type="ECO:0000313" key="3">
    <source>
        <dbReference type="EMBL" id="QGG95377.1"/>
    </source>
</evidence>
<proteinExistence type="predicted"/>
<dbReference type="RefSeq" id="WP_153759484.1">
    <property type="nucleotide sequence ID" value="NZ_CP045851.1"/>
</dbReference>
<dbReference type="InterPro" id="IPR029050">
    <property type="entry name" value="Immunoprotect_excell_Ig-like"/>
</dbReference>
<name>A0A5Q2RMS6_9ACTN</name>
<sequence length="195" mass="20882">MSGTRTSRAAARQRAPRRGVGAVVLAASVVVALTGCGAFSEADEDATLADVERANREEGDVEGQVGDTVEVYDLRATVTEVRRVAEYGEIDNRGYVEVTISMENPTSSAVDYDRSDWRIEKPDGTISNTANVSTEEQLLDDVIPAGGTVEGRVIFSVGQEEGQFAILFSPASLRPDDPLGVERGVWVFESAPEEG</sequence>
<dbReference type="AlphaFoldDB" id="A0A5Q2RMS6"/>
<feature type="domain" description="DUF4352" evidence="2">
    <location>
        <begin position="64"/>
        <end position="168"/>
    </location>
</feature>
<evidence type="ECO:0000313" key="4">
    <source>
        <dbReference type="Proteomes" id="UP000334019"/>
    </source>
</evidence>
<gene>
    <name evidence="3" type="ORF">GH723_09865</name>
</gene>
<keyword evidence="4" id="KW-1185">Reference proteome</keyword>